<evidence type="ECO:0000313" key="2">
    <source>
        <dbReference type="Proteomes" id="UP000283958"/>
    </source>
</evidence>
<comment type="caution">
    <text evidence="1">The sequence shown here is derived from an EMBL/GenBank/DDBJ whole genome shotgun (WGS) entry which is preliminary data.</text>
</comment>
<dbReference type="EMBL" id="QRMN01000052">
    <property type="protein sequence ID" value="RHJ72382.1"/>
    <property type="molecule type" value="Genomic_DNA"/>
</dbReference>
<dbReference type="RefSeq" id="WP_118327880.1">
    <property type="nucleotide sequence ID" value="NZ_QRMN01000052.1"/>
</dbReference>
<gene>
    <name evidence="1" type="ORF">DW105_17190</name>
</gene>
<organism evidence="1 2">
    <name type="scientific">Phocaeicola vulgatus</name>
    <name type="common">Bacteroides vulgatus</name>
    <dbReference type="NCBI Taxonomy" id="821"/>
    <lineage>
        <taxon>Bacteria</taxon>
        <taxon>Pseudomonadati</taxon>
        <taxon>Bacteroidota</taxon>
        <taxon>Bacteroidia</taxon>
        <taxon>Bacteroidales</taxon>
        <taxon>Bacteroidaceae</taxon>
        <taxon>Phocaeicola</taxon>
    </lineage>
</organism>
<accession>A0A415DDD2</accession>
<proteinExistence type="predicted"/>
<sequence length="230" mass="27136">MKGVYILELKPFQCSIFTSVKYNKDCVKLLLETVRIFQVYGSELLYEVPTKRPYLKICKEKVNRLFVYLDNNKFISIQFPFDIIKVSNGLRFKFKGINVDSKVVSDGLSLLTQLEDKYPDIRQILDSDNENIDNDTYDILGSLSLLDFGYLRFDYDPKNEKGDIHPLHHLDINYSKYGTFKIKLPNRITMQHFEDIFDKEKPCISMFVKYLSDLQGKRNKGKNRNMKRNR</sequence>
<protein>
    <submittedName>
        <fullName evidence="1">Uncharacterized protein</fullName>
    </submittedName>
</protein>
<dbReference type="AlphaFoldDB" id="A0A415DDD2"/>
<dbReference type="Proteomes" id="UP000283958">
    <property type="component" value="Unassembled WGS sequence"/>
</dbReference>
<evidence type="ECO:0000313" key="1">
    <source>
        <dbReference type="EMBL" id="RHJ72382.1"/>
    </source>
</evidence>
<reference evidence="1 2" key="1">
    <citation type="submission" date="2018-08" db="EMBL/GenBank/DDBJ databases">
        <title>A genome reference for cultivated species of the human gut microbiota.</title>
        <authorList>
            <person name="Zou Y."/>
            <person name="Xue W."/>
            <person name="Luo G."/>
        </authorList>
    </citation>
    <scope>NUCLEOTIDE SEQUENCE [LARGE SCALE GENOMIC DNA]</scope>
    <source>
        <strain evidence="1 2">AM09-18</strain>
    </source>
</reference>
<name>A0A415DDD2_PHOVU</name>